<dbReference type="Pfam" id="PF09933">
    <property type="entry name" value="DUF2165"/>
    <property type="match status" value="1"/>
</dbReference>
<evidence type="ECO:0000313" key="2">
    <source>
        <dbReference type="EMBL" id="MDR7085201.1"/>
    </source>
</evidence>
<dbReference type="EMBL" id="JAVDWH010000001">
    <property type="protein sequence ID" value="MDR7085201.1"/>
    <property type="molecule type" value="Genomic_DNA"/>
</dbReference>
<feature type="transmembrane region" description="Helical" evidence="1">
    <location>
        <begin position="72"/>
        <end position="98"/>
    </location>
</feature>
<keyword evidence="1" id="KW-1133">Transmembrane helix</keyword>
<keyword evidence="3" id="KW-1185">Reference proteome</keyword>
<keyword evidence="1" id="KW-0812">Transmembrane</keyword>
<keyword evidence="1" id="KW-0472">Membrane</keyword>
<evidence type="ECO:0000313" key="3">
    <source>
        <dbReference type="Proteomes" id="UP001257739"/>
    </source>
</evidence>
<feature type="transmembrane region" description="Helical" evidence="1">
    <location>
        <begin position="12"/>
        <end position="34"/>
    </location>
</feature>
<name>A0ABU1UJ40_9ACTN</name>
<comment type="caution">
    <text evidence="2">The sequence shown here is derived from an EMBL/GenBank/DDBJ whole genome shotgun (WGS) entry which is preliminary data.</text>
</comment>
<gene>
    <name evidence="2" type="ORF">J2X11_000040</name>
</gene>
<organism evidence="2 3">
    <name type="scientific">Aeromicrobium panaciterrae</name>
    <dbReference type="NCBI Taxonomy" id="363861"/>
    <lineage>
        <taxon>Bacteria</taxon>
        <taxon>Bacillati</taxon>
        <taxon>Actinomycetota</taxon>
        <taxon>Actinomycetes</taxon>
        <taxon>Propionibacteriales</taxon>
        <taxon>Nocardioidaceae</taxon>
        <taxon>Aeromicrobium</taxon>
    </lineage>
</organism>
<proteinExistence type="predicted"/>
<protein>
    <submittedName>
        <fullName evidence="2">Small integral membrane protein</fullName>
    </submittedName>
</protein>
<dbReference type="InterPro" id="IPR018681">
    <property type="entry name" value="DUF2165_transmembrane"/>
</dbReference>
<evidence type="ECO:0000256" key="1">
    <source>
        <dbReference type="SAM" id="Phobius"/>
    </source>
</evidence>
<dbReference type="Proteomes" id="UP001257739">
    <property type="component" value="Unassembled WGS sequence"/>
</dbReference>
<accession>A0ABU1UJ40</accession>
<reference evidence="2 3" key="1">
    <citation type="submission" date="2023-07" db="EMBL/GenBank/DDBJ databases">
        <title>Sorghum-associated microbial communities from plants grown in Nebraska, USA.</title>
        <authorList>
            <person name="Schachtman D."/>
        </authorList>
    </citation>
    <scope>NUCLEOTIDE SEQUENCE [LARGE SCALE GENOMIC DNA]</scope>
    <source>
        <strain evidence="2 3">BE248</strain>
    </source>
</reference>
<dbReference type="RefSeq" id="WP_309965064.1">
    <property type="nucleotide sequence ID" value="NZ_JAVDWH010000001.1"/>
</dbReference>
<sequence length="172" mass="18865">MNKLIDKLGSLQGIVTVLTGTVAAYISLVAIGNITDFDSNQAFVHHVLEMDTTFNDPDVMWRAIESDTLQDIGYIGIIAFETLTALVCIWGTVLLIKAFKSGAWGHARKVSSLGILMMLFLFGFGFIAVGGEYFSMWQSDTWNGLSAAIRNFTLGAIPLILLQLPNKAWDDD</sequence>
<feature type="transmembrane region" description="Helical" evidence="1">
    <location>
        <begin position="110"/>
        <end position="130"/>
    </location>
</feature>